<protein>
    <submittedName>
        <fullName evidence="1">Uncharacterized protein</fullName>
    </submittedName>
</protein>
<reference evidence="1" key="1">
    <citation type="journal article" date="2016" name="Nat. Genet.">
        <title>A high-quality carrot genome assembly provides new insights into carotenoid accumulation and asterid genome evolution.</title>
        <authorList>
            <person name="Iorizzo M."/>
            <person name="Ellison S."/>
            <person name="Senalik D."/>
            <person name="Zeng P."/>
            <person name="Satapoomin P."/>
            <person name="Huang J."/>
            <person name="Bowman M."/>
            <person name="Iovene M."/>
            <person name="Sanseverino W."/>
            <person name="Cavagnaro P."/>
            <person name="Yildiz M."/>
            <person name="Macko-Podgorni A."/>
            <person name="Moranska E."/>
            <person name="Grzebelus E."/>
            <person name="Grzebelus D."/>
            <person name="Ashrafi H."/>
            <person name="Zheng Z."/>
            <person name="Cheng S."/>
            <person name="Spooner D."/>
            <person name="Van Deynze A."/>
            <person name="Simon P."/>
        </authorList>
    </citation>
    <scope>NUCLEOTIDE SEQUENCE</scope>
    <source>
        <tissue evidence="1">Leaf</tissue>
    </source>
</reference>
<organism evidence="1 2">
    <name type="scientific">Daucus carota subsp. sativus</name>
    <name type="common">Carrot</name>
    <dbReference type="NCBI Taxonomy" id="79200"/>
    <lineage>
        <taxon>Eukaryota</taxon>
        <taxon>Viridiplantae</taxon>
        <taxon>Streptophyta</taxon>
        <taxon>Embryophyta</taxon>
        <taxon>Tracheophyta</taxon>
        <taxon>Spermatophyta</taxon>
        <taxon>Magnoliopsida</taxon>
        <taxon>eudicotyledons</taxon>
        <taxon>Gunneridae</taxon>
        <taxon>Pentapetalae</taxon>
        <taxon>asterids</taxon>
        <taxon>campanulids</taxon>
        <taxon>Apiales</taxon>
        <taxon>Apiaceae</taxon>
        <taxon>Apioideae</taxon>
        <taxon>Scandiceae</taxon>
        <taxon>Daucinae</taxon>
        <taxon>Daucus</taxon>
        <taxon>Daucus sect. Daucus</taxon>
    </lineage>
</organism>
<dbReference type="EMBL" id="CP093350">
    <property type="protein sequence ID" value="WOH12001.1"/>
    <property type="molecule type" value="Genomic_DNA"/>
</dbReference>
<keyword evidence="2" id="KW-1185">Reference proteome</keyword>
<gene>
    <name evidence="1" type="ORF">DCAR_0831497</name>
</gene>
<accession>A0A175YN06</accession>
<evidence type="ECO:0000313" key="1">
    <source>
        <dbReference type="EMBL" id="WOH12001.1"/>
    </source>
</evidence>
<proteinExistence type="predicted"/>
<sequence>MFKLVPIVYYWLCGISSKYECKDVAVLCFASTVMLIMEVLARRGAITKFLIRIHEWHGVTIMLGVLTDLVHEGVMKHPKALGAYYYLMFVISELLFIALYATEEISYKVSQVLTMLQSGYLLVHLITGDDSSAIACGITLLPCWIVKVLRLAELRTSLS</sequence>
<evidence type="ECO:0000313" key="2">
    <source>
        <dbReference type="Proteomes" id="UP000077755"/>
    </source>
</evidence>
<dbReference type="Gramene" id="KZM84630">
    <property type="protein sequence ID" value="KZM84630"/>
    <property type="gene ID" value="DCAR_027948"/>
</dbReference>
<reference evidence="1" key="2">
    <citation type="submission" date="2022-03" db="EMBL/GenBank/DDBJ databases">
        <title>Draft title - Genomic analysis of global carrot germplasm unveils the trajectory of domestication and the origin of high carotenoid orange carrot.</title>
        <authorList>
            <person name="Iorizzo M."/>
            <person name="Ellison S."/>
            <person name="Senalik D."/>
            <person name="Macko-Podgorni A."/>
            <person name="Grzebelus D."/>
            <person name="Bostan H."/>
            <person name="Rolling W."/>
            <person name="Curaba J."/>
            <person name="Simon P."/>
        </authorList>
    </citation>
    <scope>NUCLEOTIDE SEQUENCE</scope>
    <source>
        <tissue evidence="1">Leaf</tissue>
    </source>
</reference>
<dbReference type="AlphaFoldDB" id="A0A175YN06"/>
<dbReference type="Proteomes" id="UP000077755">
    <property type="component" value="Chromosome 8"/>
</dbReference>
<name>A0A175YN06_DAUCS</name>